<accession>A0A855X7A2</accession>
<keyword evidence="1" id="KW-0472">Membrane</keyword>
<keyword evidence="1" id="KW-1133">Transmembrane helix</keyword>
<dbReference type="InterPro" id="IPR036197">
    <property type="entry name" value="NarG-like_sf"/>
</dbReference>
<feature type="transmembrane region" description="Helical" evidence="1">
    <location>
        <begin position="52"/>
        <end position="74"/>
    </location>
</feature>
<gene>
    <name evidence="2" type="ORF">C3F09_06095</name>
</gene>
<protein>
    <submittedName>
        <fullName evidence="2">Uncharacterized protein</fullName>
    </submittedName>
</protein>
<comment type="caution">
    <text evidence="2">The sequence shown here is derived from an EMBL/GenBank/DDBJ whole genome shotgun (WGS) entry which is preliminary data.</text>
</comment>
<feature type="transmembrane region" description="Helical" evidence="1">
    <location>
        <begin position="115"/>
        <end position="134"/>
    </location>
</feature>
<organism evidence="2 3">
    <name type="scientific">candidate division GN15 bacterium</name>
    <dbReference type="NCBI Taxonomy" id="2072418"/>
    <lineage>
        <taxon>Bacteria</taxon>
        <taxon>candidate division GN15</taxon>
    </lineage>
</organism>
<dbReference type="EMBL" id="PQAP01000074">
    <property type="protein sequence ID" value="PWB72773.1"/>
    <property type="molecule type" value="Genomic_DNA"/>
</dbReference>
<dbReference type="Proteomes" id="UP000250918">
    <property type="component" value="Unassembled WGS sequence"/>
</dbReference>
<dbReference type="AlphaFoldDB" id="A0A855X7A2"/>
<sequence>MVLRISTLGRKSLFSRPAGSESQGIRYAFTQGMMPSAKESVRMHQPTFIAGLLYHTGVFAAAFNLLLALLHVPIPPAMVLIIRVVMLVGFISGIALLIKRLAMPKMRIISTPDDVIANIIVDLFLATSIAFTMSKTLEPWLLGISILLLLYIPIGKIRHCVFFFVTRLNFGRLFGRRGVLPHAAERKQVNVR</sequence>
<evidence type="ECO:0000313" key="2">
    <source>
        <dbReference type="EMBL" id="PWB72773.1"/>
    </source>
</evidence>
<keyword evidence="1" id="KW-0812">Transmembrane</keyword>
<reference evidence="2 3" key="1">
    <citation type="journal article" date="2018" name="ISME J.">
        <title>A methanotrophic archaeon couples anaerobic oxidation of methane to Fe(III) reduction.</title>
        <authorList>
            <person name="Cai C."/>
            <person name="Leu A.O."/>
            <person name="Xie G.J."/>
            <person name="Guo J."/>
            <person name="Feng Y."/>
            <person name="Zhao J.X."/>
            <person name="Tyson G.W."/>
            <person name="Yuan Z."/>
            <person name="Hu S."/>
        </authorList>
    </citation>
    <scope>NUCLEOTIDE SEQUENCE [LARGE SCALE GENOMIC DNA]</scope>
    <source>
        <strain evidence="2">FeB_12</strain>
    </source>
</reference>
<evidence type="ECO:0000256" key="1">
    <source>
        <dbReference type="SAM" id="Phobius"/>
    </source>
</evidence>
<feature type="transmembrane region" description="Helical" evidence="1">
    <location>
        <begin position="80"/>
        <end position="103"/>
    </location>
</feature>
<name>A0A855X7A2_9BACT</name>
<proteinExistence type="predicted"/>
<feature type="transmembrane region" description="Helical" evidence="1">
    <location>
        <begin position="140"/>
        <end position="166"/>
    </location>
</feature>
<evidence type="ECO:0000313" key="3">
    <source>
        <dbReference type="Proteomes" id="UP000250918"/>
    </source>
</evidence>
<dbReference type="Gene3D" id="1.20.950.20">
    <property type="entry name" value="Transmembrane di-heme cytochromes, Chain C"/>
    <property type="match status" value="1"/>
</dbReference>
<dbReference type="SUPFAM" id="SSF103501">
    <property type="entry name" value="Respiratory nitrate reductase 1 gamma chain"/>
    <property type="match status" value="1"/>
</dbReference>